<feature type="transmembrane region" description="Helical" evidence="1">
    <location>
        <begin position="303"/>
        <end position="322"/>
    </location>
</feature>
<dbReference type="EMBL" id="JACOOR010000004">
    <property type="protein sequence ID" value="MBC5659828.1"/>
    <property type="molecule type" value="Genomic_DNA"/>
</dbReference>
<dbReference type="RefSeq" id="WP_186872127.1">
    <property type="nucleotide sequence ID" value="NZ_JACOOR010000004.1"/>
</dbReference>
<feature type="transmembrane region" description="Helical" evidence="1">
    <location>
        <begin position="270"/>
        <end position="291"/>
    </location>
</feature>
<keyword evidence="3" id="KW-0808">Transferase</keyword>
<dbReference type="Proteomes" id="UP000649345">
    <property type="component" value="Unassembled WGS sequence"/>
</dbReference>
<name>A0A923RM18_9FIRM</name>
<dbReference type="Pfam" id="PF01757">
    <property type="entry name" value="Acyl_transf_3"/>
    <property type="match status" value="1"/>
</dbReference>
<comment type="caution">
    <text evidence="3">The sequence shown here is derived from an EMBL/GenBank/DDBJ whole genome shotgun (WGS) entry which is preliminary data.</text>
</comment>
<sequence>MQQKRLDYLDMAKGIGIFLVILGHIEYIQEDTLKWISSFHMPLFFVVGGILAYLKRDTGRSAFETIGSRIQGVLTPYLSFSLMLLAMNTITSIRNPETLSGTVLAKQYIDTFTGYGVHILWFLPAYFIAGAVFALVQGMREWQRNLMILLLALGAYVLSAGLGLDQYVTWECSPIRYLGYDLLITVLRGLLALPFLLMGWYLAKIPKGWLTFLLLPGSLLALRSPVFDLHYLYLHPVHYLNAFLCCAGIVSLVKALPVSRVLCWLGRNSLVIMCTHATFLVVYYVSLGMFFLKKWIPMSQPVFNLGVAILVCAAEVPIVWIFNRRFGHLIGRSSK</sequence>
<keyword evidence="4" id="KW-1185">Reference proteome</keyword>
<dbReference type="AlphaFoldDB" id="A0A923RM18"/>
<feature type="transmembrane region" description="Helical" evidence="1">
    <location>
        <begin position="182"/>
        <end position="202"/>
    </location>
</feature>
<protein>
    <submittedName>
        <fullName evidence="3">Acyltransferase family protein</fullName>
    </submittedName>
</protein>
<reference evidence="3" key="1">
    <citation type="submission" date="2020-08" db="EMBL/GenBank/DDBJ databases">
        <title>Genome public.</title>
        <authorList>
            <person name="Liu C."/>
            <person name="Sun Q."/>
        </authorList>
    </citation>
    <scope>NUCLEOTIDE SEQUENCE</scope>
    <source>
        <strain evidence="3">NSJ-68</strain>
    </source>
</reference>
<feature type="transmembrane region" description="Helical" evidence="1">
    <location>
        <begin position="74"/>
        <end position="93"/>
    </location>
</feature>
<dbReference type="GO" id="GO:0016747">
    <property type="term" value="F:acyltransferase activity, transferring groups other than amino-acyl groups"/>
    <property type="evidence" value="ECO:0007669"/>
    <property type="project" value="InterPro"/>
</dbReference>
<dbReference type="InterPro" id="IPR002656">
    <property type="entry name" value="Acyl_transf_3_dom"/>
</dbReference>
<feature type="transmembrane region" description="Helical" evidence="1">
    <location>
        <begin position="12"/>
        <end position="29"/>
    </location>
</feature>
<keyword evidence="1" id="KW-0472">Membrane</keyword>
<feature type="transmembrane region" description="Helical" evidence="1">
    <location>
        <begin position="35"/>
        <end position="54"/>
    </location>
</feature>
<proteinExistence type="predicted"/>
<feature type="transmembrane region" description="Helical" evidence="1">
    <location>
        <begin position="148"/>
        <end position="170"/>
    </location>
</feature>
<feature type="transmembrane region" description="Helical" evidence="1">
    <location>
        <begin position="113"/>
        <end position="136"/>
    </location>
</feature>
<feature type="transmembrane region" description="Helical" evidence="1">
    <location>
        <begin position="209"/>
        <end position="227"/>
    </location>
</feature>
<keyword evidence="3" id="KW-0012">Acyltransferase</keyword>
<organism evidence="3 4">
    <name type="scientific">Anaerosacchariphilus hominis</name>
    <dbReference type="NCBI Taxonomy" id="2763017"/>
    <lineage>
        <taxon>Bacteria</taxon>
        <taxon>Bacillati</taxon>
        <taxon>Bacillota</taxon>
        <taxon>Clostridia</taxon>
        <taxon>Lachnospirales</taxon>
        <taxon>Lachnospiraceae</taxon>
        <taxon>Anaerosacchariphilus</taxon>
    </lineage>
</organism>
<evidence type="ECO:0000256" key="1">
    <source>
        <dbReference type="SAM" id="Phobius"/>
    </source>
</evidence>
<dbReference type="PANTHER" id="PTHR37312">
    <property type="entry name" value="MEMBRANE-BOUND ACYLTRANSFERASE YKRP-RELATED"/>
    <property type="match status" value="1"/>
</dbReference>
<gene>
    <name evidence="3" type="ORF">H8S44_08600</name>
</gene>
<evidence type="ECO:0000313" key="3">
    <source>
        <dbReference type="EMBL" id="MBC5659828.1"/>
    </source>
</evidence>
<feature type="transmembrane region" description="Helical" evidence="1">
    <location>
        <begin position="239"/>
        <end position="258"/>
    </location>
</feature>
<keyword evidence="1" id="KW-0812">Transmembrane</keyword>
<accession>A0A923RM18</accession>
<evidence type="ECO:0000259" key="2">
    <source>
        <dbReference type="Pfam" id="PF01757"/>
    </source>
</evidence>
<evidence type="ECO:0000313" key="4">
    <source>
        <dbReference type="Proteomes" id="UP000649345"/>
    </source>
</evidence>
<feature type="domain" description="Acyltransferase 3" evidence="2">
    <location>
        <begin position="7"/>
        <end position="313"/>
    </location>
</feature>
<keyword evidence="1" id="KW-1133">Transmembrane helix</keyword>
<dbReference type="PANTHER" id="PTHR37312:SF1">
    <property type="entry name" value="MEMBRANE-BOUND ACYLTRANSFERASE YKRP-RELATED"/>
    <property type="match status" value="1"/>
</dbReference>
<dbReference type="InterPro" id="IPR052734">
    <property type="entry name" value="Nod_factor_acetyltransferase"/>
</dbReference>